<dbReference type="AlphaFoldDB" id="A0A2U1JWJ3"/>
<sequence>MKNSLLLYALILSLVFNVYTYMFLSKEVTFEQEKYKKTTTRLKDSLQSVSNKLSDANYFSLEKNENAQNYFESAKSDKIRNHTTLVPYVTAQLLDLNANPKGNPYTGQEQLGANKFVINKVKVLNHRWIIADYSDGEYWGEVLLKYFINEDESVSFEVNQSFIYQK</sequence>
<accession>A0A2U1JWJ3</accession>
<evidence type="ECO:0000313" key="2">
    <source>
        <dbReference type="Proteomes" id="UP000245618"/>
    </source>
</evidence>
<dbReference type="OrthoDB" id="1451701at2"/>
<protein>
    <recommendedName>
        <fullName evidence="3">Hydrolase</fullName>
    </recommendedName>
</protein>
<evidence type="ECO:0000313" key="1">
    <source>
        <dbReference type="EMBL" id="PWA09324.1"/>
    </source>
</evidence>
<comment type="caution">
    <text evidence="1">The sequence shown here is derived from an EMBL/GenBank/DDBJ whole genome shotgun (WGS) entry which is preliminary data.</text>
</comment>
<dbReference type="Proteomes" id="UP000245618">
    <property type="component" value="Unassembled WGS sequence"/>
</dbReference>
<name>A0A2U1JWJ3_9FLAO</name>
<keyword evidence="2" id="KW-1185">Reference proteome</keyword>
<proteinExistence type="predicted"/>
<dbReference type="RefSeq" id="WP_116762526.1">
    <property type="nucleotide sequence ID" value="NZ_QCZH01000007.1"/>
</dbReference>
<evidence type="ECO:0008006" key="3">
    <source>
        <dbReference type="Google" id="ProtNLM"/>
    </source>
</evidence>
<organism evidence="1 2">
    <name type="scientific">Flavobacterium laiguense</name>
    <dbReference type="NCBI Taxonomy" id="2169409"/>
    <lineage>
        <taxon>Bacteria</taxon>
        <taxon>Pseudomonadati</taxon>
        <taxon>Bacteroidota</taxon>
        <taxon>Flavobacteriia</taxon>
        <taxon>Flavobacteriales</taxon>
        <taxon>Flavobacteriaceae</taxon>
        <taxon>Flavobacterium</taxon>
    </lineage>
</organism>
<gene>
    <name evidence="1" type="ORF">DB891_08535</name>
</gene>
<dbReference type="EMBL" id="QCZH01000007">
    <property type="protein sequence ID" value="PWA09324.1"/>
    <property type="molecule type" value="Genomic_DNA"/>
</dbReference>
<reference evidence="1 2" key="1">
    <citation type="submission" date="2018-04" db="EMBL/GenBank/DDBJ databases">
        <title>Flavobacterium sp. nov., isolated from glacier ice.</title>
        <authorList>
            <person name="Liu Q."/>
            <person name="Xin Y.-H."/>
        </authorList>
    </citation>
    <scope>NUCLEOTIDE SEQUENCE [LARGE SCALE GENOMIC DNA]</scope>
    <source>
        <strain evidence="1 2">LB2P30</strain>
    </source>
</reference>